<dbReference type="PROSITE" id="PS51257">
    <property type="entry name" value="PROKAR_LIPOPROTEIN"/>
    <property type="match status" value="1"/>
</dbReference>
<sequence>MTMKKLINILSIPLIIFVSGCNEDDFLTQINPNSITTDVFWETSEDFDKALNTVYGALQFPSISGGNLSYEFVQSDLAGTEFWYPHDQFNTLAFTDATEHVQNKWNELYVGIFRANQVIQYIESEGVEMSESEIELILAQARFLRAFFYFQVAHTYGGAVIHTSVPIEDEDFQKPFESIEQVTTEVIIPDLMFAKEQLDGVTWAGDDIGRVTWGAATAMLGKVYLYDELWTETAAEFKEIIDSGIYSLVPDFMDNFTHTNEFNSESIFEVAYSDVLKPGVNGNLIDDTPYETGSEANALHIAMAQLSFGGYNTVLASYYLHELMVNDELDAADPVNNGFTQSQRMYATIVPINGDGLYYNLPIGEKPGWAFGQSAYVKKWSNWYHKDLEDGNQRSGINFRHIRYADVLLMYAEAILNEQGDAAVGEAIEYIDMVRERAGVVTIQEYLDNNANSFPALHRSEQVHGTHEMVAATAENLLTHLMLVERPIELAYEGHRWKDLVRWGIVGEQLKLLRANEVWRQENFEAIQDQPPLNIRERVRPDYAVSADSYTSTKQYFPIPTSEKQINKGLNQ</sequence>
<keyword evidence="3" id="KW-0732">Signal</keyword>
<dbReference type="Pfam" id="PF14322">
    <property type="entry name" value="SusD-like_3"/>
    <property type="match status" value="1"/>
</dbReference>
<evidence type="ECO:0000259" key="6">
    <source>
        <dbReference type="Pfam" id="PF07980"/>
    </source>
</evidence>
<feature type="domain" description="SusD-like N-terminal" evidence="7">
    <location>
        <begin position="26"/>
        <end position="225"/>
    </location>
</feature>
<evidence type="ECO:0000313" key="8">
    <source>
        <dbReference type="EMBL" id="AAK62829.1"/>
    </source>
</evidence>
<dbReference type="GO" id="GO:0009279">
    <property type="term" value="C:cell outer membrane"/>
    <property type="evidence" value="ECO:0007669"/>
    <property type="project" value="UniProtKB-SubCell"/>
</dbReference>
<dbReference type="AlphaFoldDB" id="Q93PC2"/>
<evidence type="ECO:0000256" key="2">
    <source>
        <dbReference type="ARBA" id="ARBA00006275"/>
    </source>
</evidence>
<comment type="similarity">
    <text evidence="2">Belongs to the SusD family.</text>
</comment>
<dbReference type="Gene3D" id="1.25.40.390">
    <property type="match status" value="1"/>
</dbReference>
<keyword evidence="8" id="KW-0614">Plasmid</keyword>
<evidence type="ECO:0000256" key="5">
    <source>
        <dbReference type="ARBA" id="ARBA00023237"/>
    </source>
</evidence>
<dbReference type="InterPro" id="IPR033985">
    <property type="entry name" value="SusD-like_N"/>
</dbReference>
<keyword evidence="4" id="KW-0472">Membrane</keyword>
<evidence type="ECO:0000256" key="3">
    <source>
        <dbReference type="ARBA" id="ARBA00022729"/>
    </source>
</evidence>
<name>Q93PC2_9BACT</name>
<organism evidence="8">
    <name type="scientific">Microscilla sp. PRE1</name>
    <dbReference type="NCBI Taxonomy" id="155537"/>
    <lineage>
        <taxon>Bacteria</taxon>
        <taxon>Pseudomonadati</taxon>
        <taxon>Bacteroidota</taxon>
        <taxon>Cytophagia</taxon>
        <taxon>Cytophagales</taxon>
        <taxon>Microscillaceae</taxon>
        <taxon>Microscilla</taxon>
    </lineage>
</organism>
<proteinExistence type="inferred from homology"/>
<dbReference type="RefSeq" id="WP_010925621.1">
    <property type="nucleotide sequence ID" value="NC_002806.1"/>
</dbReference>
<dbReference type="EMBL" id="AF339846">
    <property type="protein sequence ID" value="AAK62829.1"/>
    <property type="molecule type" value="Genomic_DNA"/>
</dbReference>
<keyword evidence="5" id="KW-0998">Cell outer membrane</keyword>
<reference evidence="8" key="1">
    <citation type="journal article" date="2001" name="Appl. Environ. Microbiol.">
        <title>Sequence analysis of a 101-kilobase plasmid required for agar degradation by a Microscilla isolate.</title>
        <authorList>
            <person name="Zhong Z."/>
            <person name="Toukdarian A."/>
            <person name="Helinski D."/>
            <person name="Knauf V."/>
            <person name="Sykes S."/>
            <person name="Wilkinson J.E."/>
            <person name="O'Bryne C."/>
            <person name="Shea T."/>
            <person name="DeLoughery C."/>
            <person name="Caspi R."/>
        </authorList>
    </citation>
    <scope>NUCLEOTIDE SEQUENCE</scope>
    <source>
        <strain evidence="8">PRE1</strain>
        <plasmid evidence="8">pSD15</plasmid>
    </source>
</reference>
<comment type="subcellular location">
    <subcellularLocation>
        <location evidence="1">Cell outer membrane</location>
    </subcellularLocation>
</comment>
<dbReference type="SUPFAM" id="SSF48452">
    <property type="entry name" value="TPR-like"/>
    <property type="match status" value="1"/>
</dbReference>
<accession>Q93PC2</accession>
<evidence type="ECO:0000256" key="4">
    <source>
        <dbReference type="ARBA" id="ARBA00023136"/>
    </source>
</evidence>
<protein>
    <submittedName>
        <fullName evidence="8">MS107</fullName>
    </submittedName>
</protein>
<geneLocation type="plasmid" evidence="8">
    <name>pSD15</name>
</geneLocation>
<evidence type="ECO:0000259" key="7">
    <source>
        <dbReference type="Pfam" id="PF14322"/>
    </source>
</evidence>
<dbReference type="InterPro" id="IPR011990">
    <property type="entry name" value="TPR-like_helical_dom_sf"/>
</dbReference>
<evidence type="ECO:0000256" key="1">
    <source>
        <dbReference type="ARBA" id="ARBA00004442"/>
    </source>
</evidence>
<dbReference type="Pfam" id="PF07980">
    <property type="entry name" value="SusD_RagB"/>
    <property type="match status" value="1"/>
</dbReference>
<dbReference type="InterPro" id="IPR012944">
    <property type="entry name" value="SusD_RagB_dom"/>
</dbReference>
<feature type="domain" description="RagB/SusD" evidence="6">
    <location>
        <begin position="375"/>
        <end position="572"/>
    </location>
</feature>